<dbReference type="InterPro" id="IPR051165">
    <property type="entry name" value="Multifunctional_ANK_Repeat"/>
</dbReference>
<dbReference type="PROSITE" id="PS50088">
    <property type="entry name" value="ANK_REPEAT"/>
    <property type="match status" value="5"/>
</dbReference>
<protein>
    <submittedName>
        <fullName evidence="4">ANK_REP_REGION domain-containing protein</fullName>
    </submittedName>
</protein>
<evidence type="ECO:0000313" key="5">
    <source>
        <dbReference type="Proteomes" id="UP000024404"/>
    </source>
</evidence>
<dbReference type="EMBL" id="CMVM020000204">
    <property type="status" value="NOT_ANNOTATED_CDS"/>
    <property type="molecule type" value="Genomic_DNA"/>
</dbReference>
<dbReference type="InterPro" id="IPR036770">
    <property type="entry name" value="Ankyrin_rpt-contain_sf"/>
</dbReference>
<evidence type="ECO:0000256" key="2">
    <source>
        <dbReference type="ARBA" id="ARBA00023043"/>
    </source>
</evidence>
<name>A0A8R1TZ23_ONCVO</name>
<keyword evidence="5" id="KW-1185">Reference proteome</keyword>
<dbReference type="OMA" id="RIYTHAA"/>
<dbReference type="PROSITE" id="PS50297">
    <property type="entry name" value="ANK_REP_REGION"/>
    <property type="match status" value="5"/>
</dbReference>
<proteinExistence type="predicted"/>
<feature type="repeat" description="ANK" evidence="3">
    <location>
        <begin position="112"/>
        <end position="150"/>
    </location>
</feature>
<dbReference type="Gene3D" id="1.25.40.20">
    <property type="entry name" value="Ankyrin repeat-containing domain"/>
    <property type="match status" value="3"/>
</dbReference>
<organism evidence="4 5">
    <name type="scientific">Onchocerca volvulus</name>
    <dbReference type="NCBI Taxonomy" id="6282"/>
    <lineage>
        <taxon>Eukaryota</taxon>
        <taxon>Metazoa</taxon>
        <taxon>Ecdysozoa</taxon>
        <taxon>Nematoda</taxon>
        <taxon>Chromadorea</taxon>
        <taxon>Rhabditida</taxon>
        <taxon>Spirurina</taxon>
        <taxon>Spiruromorpha</taxon>
        <taxon>Filarioidea</taxon>
        <taxon>Onchocercidae</taxon>
        <taxon>Onchocerca</taxon>
    </lineage>
</organism>
<dbReference type="InterPro" id="IPR002110">
    <property type="entry name" value="Ankyrin_rpt"/>
</dbReference>
<feature type="repeat" description="ANK" evidence="3">
    <location>
        <begin position="151"/>
        <end position="183"/>
    </location>
</feature>
<keyword evidence="2 3" id="KW-0040">ANK repeat</keyword>
<dbReference type="PANTHER" id="PTHR24123:SF33">
    <property type="entry name" value="PROTEIN HOS4"/>
    <property type="match status" value="1"/>
</dbReference>
<evidence type="ECO:0000256" key="1">
    <source>
        <dbReference type="ARBA" id="ARBA00022737"/>
    </source>
</evidence>
<feature type="repeat" description="ANK" evidence="3">
    <location>
        <begin position="66"/>
        <end position="98"/>
    </location>
</feature>
<reference evidence="4" key="2">
    <citation type="submission" date="2022-06" db="UniProtKB">
        <authorList>
            <consortium name="EnsemblMetazoa"/>
        </authorList>
    </citation>
    <scope>IDENTIFICATION</scope>
</reference>
<dbReference type="SUPFAM" id="SSF48403">
    <property type="entry name" value="Ankyrin repeat"/>
    <property type="match status" value="1"/>
</dbReference>
<dbReference type="Pfam" id="PF13637">
    <property type="entry name" value="Ank_4"/>
    <property type="match status" value="2"/>
</dbReference>
<evidence type="ECO:0000313" key="4">
    <source>
        <dbReference type="EnsemblMetazoa" id="OVOC7461.1"/>
    </source>
</evidence>
<dbReference type="PANTHER" id="PTHR24123">
    <property type="entry name" value="ANKYRIN REPEAT-CONTAINING"/>
    <property type="match status" value="1"/>
</dbReference>
<dbReference type="AlphaFoldDB" id="A0A8R1TZ23"/>
<accession>A0A8R1TZ23</accession>
<dbReference type="Proteomes" id="UP000024404">
    <property type="component" value="Unassembled WGS sequence"/>
</dbReference>
<reference evidence="5" key="1">
    <citation type="submission" date="2013-10" db="EMBL/GenBank/DDBJ databases">
        <title>Genome sequencing of Onchocerca volvulus.</title>
        <authorList>
            <person name="Cotton J."/>
            <person name="Tsai J."/>
            <person name="Stanley E."/>
            <person name="Tracey A."/>
            <person name="Holroyd N."/>
            <person name="Lustigman S."/>
            <person name="Berriman M."/>
        </authorList>
    </citation>
    <scope>NUCLEOTIDE SEQUENCE</scope>
</reference>
<feature type="repeat" description="ANK" evidence="3">
    <location>
        <begin position="319"/>
        <end position="347"/>
    </location>
</feature>
<dbReference type="EnsemblMetazoa" id="OVOC7461.1">
    <property type="protein sequence ID" value="OVOC7461.1"/>
    <property type="gene ID" value="WBGene00244270"/>
</dbReference>
<evidence type="ECO:0000256" key="3">
    <source>
        <dbReference type="PROSITE-ProRule" id="PRU00023"/>
    </source>
</evidence>
<dbReference type="Pfam" id="PF12796">
    <property type="entry name" value="Ank_2"/>
    <property type="match status" value="3"/>
</dbReference>
<keyword evidence="1" id="KW-0677">Repeat</keyword>
<feature type="repeat" description="ANK" evidence="3">
    <location>
        <begin position="219"/>
        <end position="251"/>
    </location>
</feature>
<dbReference type="SMART" id="SM00248">
    <property type="entry name" value="ANK"/>
    <property type="match status" value="10"/>
</dbReference>
<sequence length="774" mass="88456">MSLIRALNESDMIAVARILDLFPNEIFYRDSEDRIALHHAAETADTETFKRILEMDHSLAHCQDQNGFTPLLIASMNGNVPVIKLLLENDIQINHIDKDKHSAIHWAVVCGQGAQAVHYAAAAENISLERCEAMLHVLLKYGAKVNARDIDGRTPILWAATYGNLEIIIILLKSGGDIYAVDRDQLGSIHCAASHGHVHIIEYLISTLDRSIINSTDRNGDTALFYAVTLGHYECARLLLLNGAEVNHQDRHLRCPSHCAASKGQLRMLKLLKYFGGSYEIQNRRGDLPIHEAIQTGAKDCVEYLLALHPSTINVSNHEGRTGLHLAAASGNMEMVILLCTRNAIINPVMLYKDTLLTPLDLAVQKNHELIVEYLRLRQGAKLAEELPEEMKKQTMSNLQHSILEVREEKQKYGNSLDETRMFNQSEKLTVTDVKNTTKMKSANQETQTATQIYRAIATNTSRPQSRDNINITKAYQSISPAQKLTAKATSTADLEQYLPDKQLKCLREKVQRISGNLKNVYRKNEKIGEINDDDWAYSNYWSSEEDDVNAEDVNRKKGKSSKDILNKSRNEYSLQLKELKENECSYGRNEKREKLKKKIIEVTRTDENWKRSIIPVNSHLKHRFEKVSKSADNDDFRKKLEKSLGTLQVDIYRTKSGEITMQQRFNKNKKIGKCFAHEKAIFNELTHLKKMQLQYDQLKLMYVEERNRILNPHNSHYSTNNKYKTQKYHDSTVLNTIMEGSRGSRSVKSDSPQTELYTSEKRCNCLYNKRELL</sequence>